<feature type="domain" description="HTH marR-type" evidence="1">
    <location>
        <begin position="1"/>
        <end position="125"/>
    </location>
</feature>
<dbReference type="InterPro" id="IPR036390">
    <property type="entry name" value="WH_DNA-bd_sf"/>
</dbReference>
<gene>
    <name evidence="2" type="ORF">CLV35_2997</name>
</gene>
<evidence type="ECO:0000313" key="2">
    <source>
        <dbReference type="EMBL" id="RKS72748.1"/>
    </source>
</evidence>
<accession>A0A420XN77</accession>
<dbReference type="EMBL" id="RBWV01000013">
    <property type="protein sequence ID" value="RKS72748.1"/>
    <property type="molecule type" value="Genomic_DNA"/>
</dbReference>
<dbReference type="PANTHER" id="PTHR33164">
    <property type="entry name" value="TRANSCRIPTIONAL REGULATOR, MARR FAMILY"/>
    <property type="match status" value="1"/>
</dbReference>
<dbReference type="InterPro" id="IPR000835">
    <property type="entry name" value="HTH_MarR-typ"/>
</dbReference>
<dbReference type="SMART" id="SM00347">
    <property type="entry name" value="HTH_MARR"/>
    <property type="match status" value="1"/>
</dbReference>
<dbReference type="Pfam" id="PF12802">
    <property type="entry name" value="MarR_2"/>
    <property type="match status" value="1"/>
</dbReference>
<dbReference type="SUPFAM" id="SSF46785">
    <property type="entry name" value="Winged helix' DNA-binding domain"/>
    <property type="match status" value="1"/>
</dbReference>
<sequence length="136" mass="14649">MSVGREVFEQVNDQLAEHGLAVRHLAALGHLAGAPGTSYSELARRARVSPQSMQATLGQLEVLGLVVRATPPGRGRRAELQLTDEGRAAARRGRELFERLEQRMLAALDPADRAAVTAALVSLFEEVVVRGRAADD</sequence>
<comment type="caution">
    <text evidence="2">The sequence shown here is derived from an EMBL/GenBank/DDBJ whole genome shotgun (WGS) entry which is preliminary data.</text>
</comment>
<keyword evidence="3" id="KW-1185">Reference proteome</keyword>
<dbReference type="PANTHER" id="PTHR33164:SF43">
    <property type="entry name" value="HTH-TYPE TRANSCRIPTIONAL REPRESSOR YETL"/>
    <property type="match status" value="1"/>
</dbReference>
<organism evidence="2 3">
    <name type="scientific">Motilibacter peucedani</name>
    <dbReference type="NCBI Taxonomy" id="598650"/>
    <lineage>
        <taxon>Bacteria</taxon>
        <taxon>Bacillati</taxon>
        <taxon>Actinomycetota</taxon>
        <taxon>Actinomycetes</taxon>
        <taxon>Motilibacterales</taxon>
        <taxon>Motilibacteraceae</taxon>
        <taxon>Motilibacter</taxon>
    </lineage>
</organism>
<dbReference type="FunCoup" id="A0A420XN77">
    <property type="interactions" value="4"/>
</dbReference>
<dbReference type="PROSITE" id="PS50995">
    <property type="entry name" value="HTH_MARR_2"/>
    <property type="match status" value="1"/>
</dbReference>
<dbReference type="Gene3D" id="1.10.10.10">
    <property type="entry name" value="Winged helix-like DNA-binding domain superfamily/Winged helix DNA-binding domain"/>
    <property type="match status" value="1"/>
</dbReference>
<dbReference type="InParanoid" id="A0A420XN77"/>
<dbReference type="GO" id="GO:0006950">
    <property type="term" value="P:response to stress"/>
    <property type="evidence" value="ECO:0007669"/>
    <property type="project" value="TreeGrafter"/>
</dbReference>
<dbReference type="InterPro" id="IPR039422">
    <property type="entry name" value="MarR/SlyA-like"/>
</dbReference>
<proteinExistence type="predicted"/>
<keyword evidence="2" id="KW-0238">DNA-binding</keyword>
<dbReference type="GO" id="GO:0003700">
    <property type="term" value="F:DNA-binding transcription factor activity"/>
    <property type="evidence" value="ECO:0007669"/>
    <property type="project" value="InterPro"/>
</dbReference>
<dbReference type="AlphaFoldDB" id="A0A420XN77"/>
<name>A0A420XN77_9ACTN</name>
<dbReference type="GO" id="GO:0003677">
    <property type="term" value="F:DNA binding"/>
    <property type="evidence" value="ECO:0007669"/>
    <property type="project" value="UniProtKB-KW"/>
</dbReference>
<reference evidence="2 3" key="1">
    <citation type="submission" date="2018-10" db="EMBL/GenBank/DDBJ databases">
        <title>Genomic Encyclopedia of Archaeal and Bacterial Type Strains, Phase II (KMG-II): from individual species to whole genera.</title>
        <authorList>
            <person name="Goeker M."/>
        </authorList>
    </citation>
    <scope>NUCLEOTIDE SEQUENCE [LARGE SCALE GENOMIC DNA]</scope>
    <source>
        <strain evidence="2 3">RP-AC37</strain>
    </source>
</reference>
<protein>
    <submittedName>
        <fullName evidence="2">DNA-binding MarR family transcriptional regulator</fullName>
    </submittedName>
</protein>
<dbReference type="InterPro" id="IPR036388">
    <property type="entry name" value="WH-like_DNA-bd_sf"/>
</dbReference>
<dbReference type="Proteomes" id="UP000281955">
    <property type="component" value="Unassembled WGS sequence"/>
</dbReference>
<evidence type="ECO:0000259" key="1">
    <source>
        <dbReference type="PROSITE" id="PS50995"/>
    </source>
</evidence>
<evidence type="ECO:0000313" key="3">
    <source>
        <dbReference type="Proteomes" id="UP000281955"/>
    </source>
</evidence>